<protein>
    <submittedName>
        <fullName evidence="5">Uncharacterized protein</fullName>
    </submittedName>
</protein>
<feature type="compositionally biased region" description="Basic and acidic residues" evidence="4">
    <location>
        <begin position="177"/>
        <end position="187"/>
    </location>
</feature>
<evidence type="ECO:0000256" key="3">
    <source>
        <dbReference type="ARBA" id="ARBA00022840"/>
    </source>
</evidence>
<reference evidence="5" key="1">
    <citation type="journal article" date="2023" name="Mol. Plant Microbe Interact.">
        <title>Elucidating the Obligate Nature and Biological Capacity of an Invasive Fungal Corn Pathogen.</title>
        <authorList>
            <person name="MacCready J.S."/>
            <person name="Roggenkamp E.M."/>
            <person name="Gdanetz K."/>
            <person name="Chilvers M.I."/>
        </authorList>
    </citation>
    <scope>NUCLEOTIDE SEQUENCE</scope>
    <source>
        <strain evidence="5">PM02</strain>
    </source>
</reference>
<feature type="compositionally biased region" description="Basic and acidic residues" evidence="4">
    <location>
        <begin position="465"/>
        <end position="476"/>
    </location>
</feature>
<dbReference type="SUPFAM" id="SSF52540">
    <property type="entry name" value="P-loop containing nucleoside triphosphate hydrolases"/>
    <property type="match status" value="2"/>
</dbReference>
<dbReference type="AlphaFoldDB" id="A0AAD9I7I1"/>
<evidence type="ECO:0000256" key="1">
    <source>
        <dbReference type="ARBA" id="ARBA00022741"/>
    </source>
</evidence>
<keyword evidence="3" id="KW-0067">ATP-binding</keyword>
<dbReference type="PANTHER" id="PTHR45626">
    <property type="entry name" value="TRANSCRIPTION TERMINATION FACTOR 2-RELATED"/>
    <property type="match status" value="1"/>
</dbReference>
<feature type="region of interest" description="Disordered" evidence="4">
    <location>
        <begin position="172"/>
        <end position="312"/>
    </location>
</feature>
<sequence>MASKQRPQWLVNSGDGRSEISGSLEQGDTTHTHTQTYRYSWSRFQGWLQAHFDYHPQQHLVWYEPDTRPIYGYGDLVQVLGERLGQRWRHMIPELRFTIEHSATPLETDERDGRTIGTMAAFSTEISRMARQPDVSDAAVHFTIAVLGRLSSMEHVRAASEALWAILIDMQPPSQPQKDKDKGKAKEAGMAASPDKGSNGTPMKKRQMTRPASKNSLLTPTKKCSTPSLPRGGSNLGLAARGTAASRSRETTTTPSRGRSTAPVRPVGSWGSPKRSNAIEGKIGQPSTSALAQAPEAASQVPVGPGTAPLPKKVDIRDTLGLKHDVEDEINENYESGGAKFVDASLGSYRTGDTRDEWIECLNFFCVDSADYLQRTEGPGRTTLASPARKRAGMRRIHGMTVSLFDFQLMGVWKLLKLVVSGCNGGFLADACGVGKTVEMLGVLATGHTLRKTLAEVEQARKDGDWSKHCKPDKKGQPTGKCPSESKHKLKCPCRSGLAADMASRLPLGLNLLLCPASSCDQLFQQAKAKLDPAVFKVRRMGLNGDESEELSTSDLAECQGSITPTAKCKEGDEDQVPCSYSGKAGQDRFVIVAPEDQLGVLDDKLSSHVKMFQKGFRSNYVRVKRPGLAPGIVFLDEFHEYAQVPEHSQISKVLPWLRERFQHSSARPLVYFVSGTPVEKGPGDLLQALQLLDCTGQWGDAKRKHPMRLATWRELDKLDGHYRTLCARQDGGETLAEGEVAQYRKDLHTILNRLMVRRSATDKFRGRPLTELGPMRVKMHNLSVPDPFRDLIQELADRAEAEVDKNVGAGMAPSVSALMSSELAGRLPYVRALRLASTFPAMAADLLADVRLASDSGLMRDLDDNGGKLVNTAYAYHVAKWTAASPKMAVIASTLQTMLDDDRPVEGEATRAKKLCIFTTSDVEAAIVYAWLQRTGDARVKPVWLHPGGHADRAGPADASLARRERADVFHRVVRPFRRLGRETPNVLVASMARAGTGLDFPQAKYCVVTGLGWRRADSTQAFARTHRVGQRQRTELHLLLARGNPVERRLHARQAGLPLDEATAWRVTGQTDGGADAEAEARLFQGSHAVVGRPGGPW</sequence>
<name>A0AAD9I7I1_9PEZI</name>
<dbReference type="GO" id="GO:0005634">
    <property type="term" value="C:nucleus"/>
    <property type="evidence" value="ECO:0007669"/>
    <property type="project" value="TreeGrafter"/>
</dbReference>
<proteinExistence type="predicted"/>
<dbReference type="Proteomes" id="UP001217918">
    <property type="component" value="Unassembled WGS sequence"/>
</dbReference>
<dbReference type="InterPro" id="IPR050628">
    <property type="entry name" value="SNF2_RAD54_helicase_TF"/>
</dbReference>
<evidence type="ECO:0000313" key="5">
    <source>
        <dbReference type="EMBL" id="KAK2072608.1"/>
    </source>
</evidence>
<keyword evidence="1" id="KW-0547">Nucleotide-binding</keyword>
<keyword evidence="6" id="KW-1185">Reference proteome</keyword>
<evidence type="ECO:0000313" key="6">
    <source>
        <dbReference type="Proteomes" id="UP001217918"/>
    </source>
</evidence>
<feature type="compositionally biased region" description="Polar residues" evidence="4">
    <location>
        <begin position="210"/>
        <end position="228"/>
    </location>
</feature>
<evidence type="ECO:0000256" key="2">
    <source>
        <dbReference type="ARBA" id="ARBA00022801"/>
    </source>
</evidence>
<dbReference type="GO" id="GO:0008094">
    <property type="term" value="F:ATP-dependent activity, acting on DNA"/>
    <property type="evidence" value="ECO:0007669"/>
    <property type="project" value="TreeGrafter"/>
</dbReference>
<feature type="region of interest" description="Disordered" evidence="4">
    <location>
        <begin position="1"/>
        <end position="29"/>
    </location>
</feature>
<dbReference type="GO" id="GO:0005524">
    <property type="term" value="F:ATP binding"/>
    <property type="evidence" value="ECO:0007669"/>
    <property type="project" value="UniProtKB-KW"/>
</dbReference>
<dbReference type="Gene3D" id="3.40.50.300">
    <property type="entry name" value="P-loop containing nucleotide triphosphate hydrolases"/>
    <property type="match status" value="2"/>
</dbReference>
<evidence type="ECO:0000256" key="4">
    <source>
        <dbReference type="SAM" id="MobiDB-lite"/>
    </source>
</evidence>
<dbReference type="GO" id="GO:0016787">
    <property type="term" value="F:hydrolase activity"/>
    <property type="evidence" value="ECO:0007669"/>
    <property type="project" value="UniProtKB-KW"/>
</dbReference>
<accession>A0AAD9I7I1</accession>
<dbReference type="InterPro" id="IPR027417">
    <property type="entry name" value="P-loop_NTPase"/>
</dbReference>
<comment type="caution">
    <text evidence="5">The sequence shown here is derived from an EMBL/GenBank/DDBJ whole genome shotgun (WGS) entry which is preliminary data.</text>
</comment>
<feature type="compositionally biased region" description="Low complexity" evidence="4">
    <location>
        <begin position="239"/>
        <end position="263"/>
    </location>
</feature>
<feature type="region of interest" description="Disordered" evidence="4">
    <location>
        <begin position="465"/>
        <end position="485"/>
    </location>
</feature>
<gene>
    <name evidence="5" type="ORF">P8C59_006950</name>
</gene>
<dbReference type="EMBL" id="JAQQPM010000006">
    <property type="protein sequence ID" value="KAK2072608.1"/>
    <property type="molecule type" value="Genomic_DNA"/>
</dbReference>
<keyword evidence="2" id="KW-0378">Hydrolase</keyword>
<feature type="compositionally biased region" description="Polar residues" evidence="4">
    <location>
        <begin position="20"/>
        <end position="29"/>
    </location>
</feature>
<dbReference type="GO" id="GO:0006281">
    <property type="term" value="P:DNA repair"/>
    <property type="evidence" value="ECO:0007669"/>
    <property type="project" value="TreeGrafter"/>
</dbReference>
<organism evidence="5 6">
    <name type="scientific">Phyllachora maydis</name>
    <dbReference type="NCBI Taxonomy" id="1825666"/>
    <lineage>
        <taxon>Eukaryota</taxon>
        <taxon>Fungi</taxon>
        <taxon>Dikarya</taxon>
        <taxon>Ascomycota</taxon>
        <taxon>Pezizomycotina</taxon>
        <taxon>Sordariomycetes</taxon>
        <taxon>Sordariomycetidae</taxon>
        <taxon>Phyllachorales</taxon>
        <taxon>Phyllachoraceae</taxon>
        <taxon>Phyllachora</taxon>
    </lineage>
</organism>
<dbReference type="PANTHER" id="PTHR45626:SF22">
    <property type="entry name" value="DNA REPAIR PROTEIN RAD5"/>
    <property type="match status" value="1"/>
</dbReference>